<dbReference type="GeneID" id="108080631"/>
<name>A0A6P4J754_DROKI</name>
<organism evidence="1 2">
    <name type="scientific">Drosophila kikkawai</name>
    <name type="common">Fruit fly</name>
    <dbReference type="NCBI Taxonomy" id="30033"/>
    <lineage>
        <taxon>Eukaryota</taxon>
        <taxon>Metazoa</taxon>
        <taxon>Ecdysozoa</taxon>
        <taxon>Arthropoda</taxon>
        <taxon>Hexapoda</taxon>
        <taxon>Insecta</taxon>
        <taxon>Pterygota</taxon>
        <taxon>Neoptera</taxon>
        <taxon>Endopterygota</taxon>
        <taxon>Diptera</taxon>
        <taxon>Brachycera</taxon>
        <taxon>Muscomorpha</taxon>
        <taxon>Ephydroidea</taxon>
        <taxon>Drosophilidae</taxon>
        <taxon>Drosophila</taxon>
        <taxon>Sophophora</taxon>
    </lineage>
</organism>
<dbReference type="AlphaFoldDB" id="A0A6P4J754"/>
<gene>
    <name evidence="2" type="primary">LOC108080631</name>
</gene>
<dbReference type="Gene3D" id="3.80.10.10">
    <property type="entry name" value="Ribonuclease Inhibitor"/>
    <property type="match status" value="1"/>
</dbReference>
<sequence>MSSHISIINLPEEVLNLVYKYIPEMKDKLNLAKSHCVLGKAFALHVGGIFKEIEIAERPLGEWSDILALCGSSVTRIMTTAVNTTVTVVNLASKHCPNLEEFFFPVRSSSWNQIKSLLLTLRNLTWIGLMNNFEKANVVDTLLKMPKLKNLQLVGFNRQDWESVGKLVNLTELTIMNKKEESADIFKVCSPLKNIDSLEFKSAFIRVPKNHGELWPKIDMLRFNYGIFKTPLRYLPSLKYLTIDSIAPRMNLTHVFGKSASNYGKTLESLRFCTEIRRIIDTDDLGVIMKLKALKKLDCQVGGDDFMDYLSQLENLEKLILQNSGLSNRGAMTLISRCKKLRDLDLFGCPRIYSDLVMEAVLALSTLRPPSEKPFILRVSRSFGPVDMSLLGGVLEIRYHNLFDFF</sequence>
<dbReference type="RefSeq" id="XP_017030944.1">
    <property type="nucleotide sequence ID" value="XM_017175455.3"/>
</dbReference>
<accession>A0A6P4J754</accession>
<protein>
    <submittedName>
        <fullName evidence="2">Uncharacterized protein</fullName>
    </submittedName>
</protein>
<evidence type="ECO:0000313" key="2">
    <source>
        <dbReference type="RefSeq" id="XP_017030944.1"/>
    </source>
</evidence>
<dbReference type="Proteomes" id="UP001652661">
    <property type="component" value="Chromosome 3L"/>
</dbReference>
<evidence type="ECO:0000313" key="1">
    <source>
        <dbReference type="Proteomes" id="UP001652661"/>
    </source>
</evidence>
<dbReference type="OrthoDB" id="6492012at2759"/>
<proteinExistence type="predicted"/>
<dbReference type="SUPFAM" id="SSF52047">
    <property type="entry name" value="RNI-like"/>
    <property type="match status" value="1"/>
</dbReference>
<dbReference type="InterPro" id="IPR032675">
    <property type="entry name" value="LRR_dom_sf"/>
</dbReference>
<reference evidence="2" key="1">
    <citation type="submission" date="2025-08" db="UniProtKB">
        <authorList>
            <consortium name="RefSeq"/>
        </authorList>
    </citation>
    <scope>IDENTIFICATION</scope>
    <source>
        <strain evidence="2">14028-0561.14</strain>
        <tissue evidence="2">Whole fly</tissue>
    </source>
</reference>
<keyword evidence="1" id="KW-1185">Reference proteome</keyword>